<gene>
    <name evidence="4" type="ORF">B6F84_05165</name>
</gene>
<dbReference type="InterPro" id="IPR000182">
    <property type="entry name" value="GNAT_dom"/>
</dbReference>
<reference evidence="4 5" key="1">
    <citation type="submission" date="2017-03" db="EMBL/GenBank/DDBJ databases">
        <title>Sulfur activation and transportation mechanism of thermophilic Archaea Acidianus manzaensis YN-25.</title>
        <authorList>
            <person name="Ma Y."/>
            <person name="Yang Y."/>
            <person name="Xia J."/>
        </authorList>
    </citation>
    <scope>NUCLEOTIDE SEQUENCE [LARGE SCALE GENOMIC DNA]</scope>
    <source>
        <strain evidence="4 5">YN-25</strain>
    </source>
</reference>
<dbReference type="Gene3D" id="3.40.630.30">
    <property type="match status" value="1"/>
</dbReference>
<dbReference type="STRING" id="282676.B6F84_05165"/>
<dbReference type="AlphaFoldDB" id="A0A1W6JZ39"/>
<evidence type="ECO:0000256" key="1">
    <source>
        <dbReference type="ARBA" id="ARBA00022679"/>
    </source>
</evidence>
<dbReference type="SUPFAM" id="SSF55729">
    <property type="entry name" value="Acyl-CoA N-acyltransferases (Nat)"/>
    <property type="match status" value="1"/>
</dbReference>
<dbReference type="KEGG" id="aman:B6F84_05165"/>
<accession>A0A1W6JZ39</accession>
<keyword evidence="5" id="KW-1185">Reference proteome</keyword>
<name>A0A1W6JZ39_9CREN</name>
<dbReference type="Pfam" id="PF00583">
    <property type="entry name" value="Acetyltransf_1"/>
    <property type="match status" value="1"/>
</dbReference>
<dbReference type="PROSITE" id="PS51186">
    <property type="entry name" value="GNAT"/>
    <property type="match status" value="1"/>
</dbReference>
<dbReference type="PANTHER" id="PTHR43877">
    <property type="entry name" value="AMINOALKYLPHOSPHONATE N-ACETYLTRANSFERASE-RELATED-RELATED"/>
    <property type="match status" value="1"/>
</dbReference>
<dbReference type="EMBL" id="CP020477">
    <property type="protein sequence ID" value="ARM75480.1"/>
    <property type="molecule type" value="Genomic_DNA"/>
</dbReference>
<keyword evidence="1 4" id="KW-0808">Transferase</keyword>
<dbReference type="InterPro" id="IPR016181">
    <property type="entry name" value="Acyl_CoA_acyltransferase"/>
</dbReference>
<dbReference type="Proteomes" id="UP000193404">
    <property type="component" value="Chromosome"/>
</dbReference>
<protein>
    <submittedName>
        <fullName evidence="4">GNAT family N-acetyltransferase</fullName>
    </submittedName>
</protein>
<evidence type="ECO:0000259" key="3">
    <source>
        <dbReference type="PROSITE" id="PS51186"/>
    </source>
</evidence>
<evidence type="ECO:0000313" key="4">
    <source>
        <dbReference type="EMBL" id="ARM75480.1"/>
    </source>
</evidence>
<dbReference type="RefSeq" id="WP_148691250.1">
    <property type="nucleotide sequence ID" value="NZ_CP020477.1"/>
</dbReference>
<evidence type="ECO:0000256" key="2">
    <source>
        <dbReference type="ARBA" id="ARBA00023315"/>
    </source>
</evidence>
<organism evidence="4 5">
    <name type="scientific">Acidianus manzaensis</name>
    <dbReference type="NCBI Taxonomy" id="282676"/>
    <lineage>
        <taxon>Archaea</taxon>
        <taxon>Thermoproteota</taxon>
        <taxon>Thermoprotei</taxon>
        <taxon>Sulfolobales</taxon>
        <taxon>Sulfolobaceae</taxon>
        <taxon>Acidianus</taxon>
    </lineage>
</organism>
<evidence type="ECO:0000313" key="5">
    <source>
        <dbReference type="Proteomes" id="UP000193404"/>
    </source>
</evidence>
<dbReference type="GO" id="GO:0016747">
    <property type="term" value="F:acyltransferase activity, transferring groups other than amino-acyl groups"/>
    <property type="evidence" value="ECO:0007669"/>
    <property type="project" value="InterPro"/>
</dbReference>
<keyword evidence="2" id="KW-0012">Acyltransferase</keyword>
<proteinExistence type="predicted"/>
<feature type="domain" description="N-acetyltransferase" evidence="3">
    <location>
        <begin position="2"/>
        <end position="157"/>
    </location>
</feature>
<sequence>MVTVRKGTKEDINEIVDFFSRMYRLNSEFDPLLSVPNDLEEKVRKNVEKSLENHNEIIVIAEDKDKIVGASRVIIYDRIFYEPEEEAMIEEFYVYPSYRRQGVGQLIVEYIEKQLNDRGIQLLSANFPSRNLIAASFYKKMGFREIYSKYVRKIEKK</sequence>
<dbReference type="OrthoDB" id="43754at2157"/>
<dbReference type="InterPro" id="IPR050832">
    <property type="entry name" value="Bact_Acetyltransf"/>
</dbReference>
<dbReference type="CDD" id="cd04301">
    <property type="entry name" value="NAT_SF"/>
    <property type="match status" value="1"/>
</dbReference>
<dbReference type="GeneID" id="41590286"/>